<reference evidence="3 4" key="1">
    <citation type="submission" date="2018-08" db="EMBL/GenBank/DDBJ databases">
        <title>A genome reference for cultivated species of the human gut microbiota.</title>
        <authorList>
            <person name="Zou Y."/>
            <person name="Xue W."/>
            <person name="Luo G."/>
        </authorList>
    </citation>
    <scope>NUCLEOTIDE SEQUENCE [LARGE SCALE GENOMIC DNA]</scope>
    <source>
        <strain evidence="3 4">TF06-45A</strain>
    </source>
</reference>
<dbReference type="Proteomes" id="UP000261288">
    <property type="component" value="Unassembled WGS sequence"/>
</dbReference>
<dbReference type="EMBL" id="QSRZ01000010">
    <property type="protein sequence ID" value="RGL46377.1"/>
    <property type="molecule type" value="Genomic_DNA"/>
</dbReference>
<comment type="caution">
    <text evidence="3">The sequence shown here is derived from an EMBL/GenBank/DDBJ whole genome shotgun (WGS) entry which is preliminary data.</text>
</comment>
<evidence type="ECO:0000313" key="3">
    <source>
        <dbReference type="EMBL" id="RGL46377.1"/>
    </source>
</evidence>
<dbReference type="AlphaFoldDB" id="A0A3E4S5G3"/>
<accession>A0A3E4S5G3</accession>
<evidence type="ECO:0000256" key="1">
    <source>
        <dbReference type="SAM" id="Phobius"/>
    </source>
</evidence>
<evidence type="ECO:0000313" key="4">
    <source>
        <dbReference type="Proteomes" id="UP000261288"/>
    </source>
</evidence>
<keyword evidence="1" id="KW-0472">Membrane</keyword>
<proteinExistence type="predicted"/>
<name>A0A3E4S5G3_BIFLN</name>
<dbReference type="Proteomes" id="UP000638311">
    <property type="component" value="Unassembled WGS sequence"/>
</dbReference>
<feature type="transmembrane region" description="Helical" evidence="1">
    <location>
        <begin position="27"/>
        <end position="47"/>
    </location>
</feature>
<evidence type="ECO:0000313" key="2">
    <source>
        <dbReference type="EMBL" id="MZU09134.1"/>
    </source>
</evidence>
<reference evidence="2" key="2">
    <citation type="journal article" date="2019" name="Nat. Med.">
        <title>A library of human gut bacterial isolates paired with longitudinal multiomics data enables mechanistic microbiome research.</title>
        <authorList>
            <person name="Poyet M."/>
            <person name="Groussin M."/>
            <person name="Gibbons S.M."/>
            <person name="Avila-Pacheco J."/>
            <person name="Jiang X."/>
            <person name="Kearney S.M."/>
            <person name="Perrotta A.R."/>
            <person name="Berdy B."/>
            <person name="Zhao S."/>
            <person name="Lieberman T.D."/>
            <person name="Swanson P.K."/>
            <person name="Smith M."/>
            <person name="Roesemann S."/>
            <person name="Alexander J.E."/>
            <person name="Rich S.A."/>
            <person name="Livny J."/>
            <person name="Vlamakis H."/>
            <person name="Clish C."/>
            <person name="Bullock K."/>
            <person name="Deik A."/>
            <person name="Scott J."/>
            <person name="Pierce K.A."/>
            <person name="Xavier R.J."/>
            <person name="Alm E.J."/>
        </authorList>
    </citation>
    <scope>NUCLEOTIDE SEQUENCE</scope>
    <source>
        <strain evidence="2">BIOML-A409</strain>
    </source>
</reference>
<keyword evidence="1" id="KW-1133">Transmembrane helix</keyword>
<organism evidence="3 4">
    <name type="scientific">Bifidobacterium longum</name>
    <dbReference type="NCBI Taxonomy" id="216816"/>
    <lineage>
        <taxon>Bacteria</taxon>
        <taxon>Bacillati</taxon>
        <taxon>Actinomycetota</taxon>
        <taxon>Actinomycetes</taxon>
        <taxon>Bifidobacteriales</taxon>
        <taxon>Bifidobacteriaceae</taxon>
        <taxon>Bifidobacterium</taxon>
    </lineage>
</organism>
<gene>
    <name evidence="3" type="ORF">DXC63_09400</name>
    <name evidence="2" type="ORF">GUA24_09085</name>
</gene>
<sequence>MHPVYQDSRTFVRLLYLSSLYDFPDDVLAMTEVMGTGIMLMMGISIMQKPMPRIEKSYWTKPLGLGHDNWAIARLIRSTDVPDLRWR</sequence>
<protein>
    <submittedName>
        <fullName evidence="3">Uncharacterized protein</fullName>
    </submittedName>
</protein>
<dbReference type="EMBL" id="WXDR01000024">
    <property type="protein sequence ID" value="MZU09134.1"/>
    <property type="molecule type" value="Genomic_DNA"/>
</dbReference>
<keyword evidence="1" id="KW-0812">Transmembrane</keyword>